<dbReference type="EMBL" id="JAAIIH010000001">
    <property type="protein sequence ID" value="NMN00059.1"/>
    <property type="molecule type" value="Genomic_DNA"/>
</dbReference>
<proteinExistence type="inferred from homology"/>
<dbReference type="GO" id="GO:0019698">
    <property type="term" value="P:D-galacturonate catabolic process"/>
    <property type="evidence" value="ECO:0007669"/>
    <property type="project" value="TreeGrafter"/>
</dbReference>
<feature type="domain" description="D-galactarate/Altronate dehydratase second" evidence="4">
    <location>
        <begin position="39"/>
        <end position="162"/>
    </location>
</feature>
<feature type="region of interest" description="Disordered" evidence="3">
    <location>
        <begin position="1"/>
        <end position="29"/>
    </location>
</feature>
<accession>A0A7Y0F127</accession>
<evidence type="ECO:0000313" key="6">
    <source>
        <dbReference type="EMBL" id="NMN00059.1"/>
    </source>
</evidence>
<protein>
    <submittedName>
        <fullName evidence="6">Altronate hydrolase</fullName>
    </submittedName>
</protein>
<keyword evidence="2" id="KW-0456">Lyase</keyword>
<dbReference type="GO" id="GO:0016787">
    <property type="term" value="F:hydrolase activity"/>
    <property type="evidence" value="ECO:0007669"/>
    <property type="project" value="UniProtKB-KW"/>
</dbReference>
<dbReference type="Pfam" id="PF04295">
    <property type="entry name" value="GD_AH_second"/>
    <property type="match status" value="1"/>
</dbReference>
<keyword evidence="7" id="KW-1185">Reference proteome</keyword>
<dbReference type="AlphaFoldDB" id="A0A7Y0F127"/>
<dbReference type="PANTHER" id="PTHR30536:SF5">
    <property type="entry name" value="ALTRONATE DEHYDRATASE"/>
    <property type="match status" value="1"/>
</dbReference>
<reference evidence="6 7" key="1">
    <citation type="submission" date="2020-02" db="EMBL/GenBank/DDBJ databases">
        <title>Characterization of phylogenetic diversity of novel bifidobacterial species isolated in Czech ZOOs.</title>
        <authorList>
            <person name="Lugli G.A."/>
            <person name="Vera N.B."/>
            <person name="Ventura M."/>
        </authorList>
    </citation>
    <scope>NUCLEOTIDE SEQUENCE [LARGE SCALE GENOMIC DNA]</scope>
    <source>
        <strain evidence="6 7">DSM 109958</strain>
    </source>
</reference>
<dbReference type="InterPro" id="IPR007392">
    <property type="entry name" value="GD_AH_second"/>
</dbReference>
<dbReference type="RefSeq" id="WP_169275178.1">
    <property type="nucleotide sequence ID" value="NZ_JAAIIH010000001.1"/>
</dbReference>
<feature type="domain" description="D-galactarate/Altronate dehydratase C-terminal" evidence="5">
    <location>
        <begin position="175"/>
        <end position="420"/>
    </location>
</feature>
<organism evidence="6 7">
    <name type="scientific">Bifidobacterium moraviense</name>
    <dbReference type="NCBI Taxonomy" id="2675323"/>
    <lineage>
        <taxon>Bacteria</taxon>
        <taxon>Bacillati</taxon>
        <taxon>Actinomycetota</taxon>
        <taxon>Actinomycetes</taxon>
        <taxon>Bifidobacteriales</taxon>
        <taxon>Bifidobacteriaceae</taxon>
        <taxon>Bifidobacterium</taxon>
    </lineage>
</organism>
<dbReference type="Pfam" id="PF20629">
    <property type="entry name" value="GD_AH_C"/>
    <property type="match status" value="1"/>
</dbReference>
<comment type="similarity">
    <text evidence="1">Belongs to the UxaA family.</text>
</comment>
<evidence type="ECO:0000259" key="5">
    <source>
        <dbReference type="Pfam" id="PF20629"/>
    </source>
</evidence>
<dbReference type="Proteomes" id="UP000588277">
    <property type="component" value="Unassembled WGS sequence"/>
</dbReference>
<evidence type="ECO:0000256" key="2">
    <source>
        <dbReference type="ARBA" id="ARBA00023239"/>
    </source>
</evidence>
<evidence type="ECO:0000313" key="7">
    <source>
        <dbReference type="Proteomes" id="UP000588277"/>
    </source>
</evidence>
<comment type="caution">
    <text evidence="6">The sequence shown here is derived from an EMBL/GenBank/DDBJ whole genome shotgun (WGS) entry which is preliminary data.</text>
</comment>
<dbReference type="InterPro" id="IPR048332">
    <property type="entry name" value="GD_AH_C"/>
</dbReference>
<sequence length="436" mass="47150">MSDDDVKDIRNVSDGNVDDGTEARERGLTEGPTEVTWRGFVRRNGTMGIRNKILVMYTVECAHFVASRIVEQAHDDDCEVIGFTGCTDNDYAVHLMISMIRHPNVGAVLAVGLGCEYTQPEWLSDIAKEEGKLTDWMFIQQQGGTAASVARGVETVRRFRERLDAETPTAPMGLKDLIIGGECGGSDFTSGLAGNVVVGRFYDWLGDAGGAAIFEEIVEAIGLKDQLVARAANPTAAEELAVTYDKALRYCESVRQYSVSPGNFAGGLSTIEEKSMGAVAKSGHRPIQGVLKVGQRPPRSGLWMLDSTPDPHFMQFGITNPNDTEGLMDLISCGAQIVFLVTGRGSVVGSAVSPTIKVTGNAVTYRNLEPDMDFDASPILAGTETLDRNAAKLQDLVVRVAAGEKTKSEALGHKEYIIPYKYQDPHRVIPRCMLAG</sequence>
<dbReference type="GO" id="GO:0016829">
    <property type="term" value="F:lyase activity"/>
    <property type="evidence" value="ECO:0007669"/>
    <property type="project" value="UniProtKB-KW"/>
</dbReference>
<name>A0A7Y0F127_9BIFI</name>
<evidence type="ECO:0000259" key="4">
    <source>
        <dbReference type="Pfam" id="PF04295"/>
    </source>
</evidence>
<gene>
    <name evidence="6" type="ORF">G1C96_0636</name>
</gene>
<keyword evidence="6" id="KW-0378">Hydrolase</keyword>
<dbReference type="InterPro" id="IPR052172">
    <property type="entry name" value="UxaA_altronate/galactarate_dh"/>
</dbReference>
<evidence type="ECO:0000256" key="3">
    <source>
        <dbReference type="SAM" id="MobiDB-lite"/>
    </source>
</evidence>
<dbReference type="PANTHER" id="PTHR30536">
    <property type="entry name" value="ALTRONATE/GALACTARATE DEHYDRATASE"/>
    <property type="match status" value="1"/>
</dbReference>
<evidence type="ECO:0000256" key="1">
    <source>
        <dbReference type="ARBA" id="ARBA00010986"/>
    </source>
</evidence>